<dbReference type="EMBL" id="JAYMYR010000010">
    <property type="protein sequence ID" value="KAK7335419.1"/>
    <property type="molecule type" value="Genomic_DNA"/>
</dbReference>
<dbReference type="Proteomes" id="UP001374584">
    <property type="component" value="Unassembled WGS sequence"/>
</dbReference>
<feature type="region of interest" description="Disordered" evidence="1">
    <location>
        <begin position="1"/>
        <end position="24"/>
    </location>
</feature>
<protein>
    <submittedName>
        <fullName evidence="2">Uncharacterized protein</fullName>
    </submittedName>
</protein>
<evidence type="ECO:0000256" key="1">
    <source>
        <dbReference type="SAM" id="MobiDB-lite"/>
    </source>
</evidence>
<organism evidence="2 3">
    <name type="scientific">Phaseolus coccineus</name>
    <name type="common">Scarlet runner bean</name>
    <name type="synonym">Phaseolus multiflorus</name>
    <dbReference type="NCBI Taxonomy" id="3886"/>
    <lineage>
        <taxon>Eukaryota</taxon>
        <taxon>Viridiplantae</taxon>
        <taxon>Streptophyta</taxon>
        <taxon>Embryophyta</taxon>
        <taxon>Tracheophyta</taxon>
        <taxon>Spermatophyta</taxon>
        <taxon>Magnoliopsida</taxon>
        <taxon>eudicotyledons</taxon>
        <taxon>Gunneridae</taxon>
        <taxon>Pentapetalae</taxon>
        <taxon>rosids</taxon>
        <taxon>fabids</taxon>
        <taxon>Fabales</taxon>
        <taxon>Fabaceae</taxon>
        <taxon>Papilionoideae</taxon>
        <taxon>50 kb inversion clade</taxon>
        <taxon>NPAAA clade</taxon>
        <taxon>indigoferoid/millettioid clade</taxon>
        <taxon>Phaseoleae</taxon>
        <taxon>Phaseolus</taxon>
    </lineage>
</organism>
<gene>
    <name evidence="2" type="ORF">VNO80_27245</name>
</gene>
<evidence type="ECO:0000313" key="3">
    <source>
        <dbReference type="Proteomes" id="UP001374584"/>
    </source>
</evidence>
<reference evidence="2 3" key="1">
    <citation type="submission" date="2024-01" db="EMBL/GenBank/DDBJ databases">
        <title>The genomes of 5 underutilized Papilionoideae crops provide insights into root nodulation and disease resistanc.</title>
        <authorList>
            <person name="Jiang F."/>
        </authorList>
    </citation>
    <scope>NUCLEOTIDE SEQUENCE [LARGE SCALE GENOMIC DNA]</scope>
    <source>
        <strain evidence="2">JINMINGXINNONG_FW02</strain>
        <tissue evidence="2">Leaves</tissue>
    </source>
</reference>
<proteinExistence type="predicted"/>
<comment type="caution">
    <text evidence="2">The sequence shown here is derived from an EMBL/GenBank/DDBJ whole genome shotgun (WGS) entry which is preliminary data.</text>
</comment>
<dbReference type="AlphaFoldDB" id="A0AAN9QHC7"/>
<keyword evidence="3" id="KW-1185">Reference proteome</keyword>
<evidence type="ECO:0000313" key="2">
    <source>
        <dbReference type="EMBL" id="KAK7335419.1"/>
    </source>
</evidence>
<name>A0AAN9QHC7_PHACN</name>
<accession>A0AAN9QHC7</accession>
<sequence length="129" mass="12488">MVMKNNPSPSALARRTLGEPSSGEATFVCETGGEGMAVAGRAEAVHGASPIGNVSPVHAAVVCSMGRGASERAVDEGLRDGGASEGAGVLNGCRDIDLGSGAAVESAVPAVVTTGTVALAVAVVNLGES</sequence>